<dbReference type="Gene3D" id="3.30.200.20">
    <property type="entry name" value="Phosphorylase Kinase, domain 1"/>
    <property type="match status" value="1"/>
</dbReference>
<evidence type="ECO:0000256" key="7">
    <source>
        <dbReference type="ARBA" id="ARBA00047899"/>
    </source>
</evidence>
<evidence type="ECO:0000256" key="2">
    <source>
        <dbReference type="ARBA" id="ARBA00022527"/>
    </source>
</evidence>
<dbReference type="SUPFAM" id="SSF56112">
    <property type="entry name" value="Protein kinase-like (PK-like)"/>
    <property type="match status" value="1"/>
</dbReference>
<evidence type="ECO:0000313" key="14">
    <source>
        <dbReference type="WBParaSite" id="TCLT_0000920501-mRNA-1"/>
    </source>
</evidence>
<comment type="catalytic activity">
    <reaction evidence="7">
        <text>L-threonyl-[protein] + ATP = O-phospho-L-threonyl-[protein] + ADP + H(+)</text>
        <dbReference type="Rhea" id="RHEA:46608"/>
        <dbReference type="Rhea" id="RHEA-COMP:11060"/>
        <dbReference type="Rhea" id="RHEA-COMP:11605"/>
        <dbReference type="ChEBI" id="CHEBI:15378"/>
        <dbReference type="ChEBI" id="CHEBI:30013"/>
        <dbReference type="ChEBI" id="CHEBI:30616"/>
        <dbReference type="ChEBI" id="CHEBI:61977"/>
        <dbReference type="ChEBI" id="CHEBI:456216"/>
        <dbReference type="EC" id="2.7.11.1"/>
    </reaction>
</comment>
<evidence type="ECO:0000256" key="1">
    <source>
        <dbReference type="ARBA" id="ARBA00012513"/>
    </source>
</evidence>
<gene>
    <name evidence="12" type="ORF">TCLT_LOCUS9194</name>
</gene>
<evidence type="ECO:0000313" key="13">
    <source>
        <dbReference type="Proteomes" id="UP000276776"/>
    </source>
</evidence>
<dbReference type="InterPro" id="IPR000719">
    <property type="entry name" value="Prot_kinase_dom"/>
</dbReference>
<evidence type="ECO:0000259" key="11">
    <source>
        <dbReference type="PROSITE" id="PS50011"/>
    </source>
</evidence>
<feature type="compositionally biased region" description="Basic and acidic residues" evidence="10">
    <location>
        <begin position="82"/>
        <end position="94"/>
    </location>
</feature>
<keyword evidence="13" id="KW-1185">Reference proteome</keyword>
<dbReference type="PANTHER" id="PTHR47634:SF9">
    <property type="entry name" value="PROTEIN KINASE DOMAIN-CONTAINING PROTEIN-RELATED"/>
    <property type="match status" value="1"/>
</dbReference>
<keyword evidence="6" id="KW-0067">ATP-binding</keyword>
<keyword evidence="4" id="KW-0547">Nucleotide-binding</keyword>
<reference evidence="14" key="1">
    <citation type="submission" date="2017-02" db="UniProtKB">
        <authorList>
            <consortium name="WormBaseParasite"/>
        </authorList>
    </citation>
    <scope>IDENTIFICATION</scope>
</reference>
<feature type="region of interest" description="Disordered" evidence="10">
    <location>
        <begin position="1"/>
        <end position="112"/>
    </location>
</feature>
<evidence type="ECO:0000256" key="8">
    <source>
        <dbReference type="ARBA" id="ARBA00048679"/>
    </source>
</evidence>
<dbReference type="InterPro" id="IPR051334">
    <property type="entry name" value="SRPK"/>
</dbReference>
<dbReference type="SMART" id="SM00220">
    <property type="entry name" value="S_TKc"/>
    <property type="match status" value="1"/>
</dbReference>
<dbReference type="GO" id="GO:0005737">
    <property type="term" value="C:cytoplasm"/>
    <property type="evidence" value="ECO:0007669"/>
    <property type="project" value="TreeGrafter"/>
</dbReference>
<dbReference type="OrthoDB" id="2649at2759"/>
<dbReference type="InterPro" id="IPR008271">
    <property type="entry name" value="Ser/Thr_kinase_AS"/>
</dbReference>
<dbReference type="Pfam" id="PF00069">
    <property type="entry name" value="Pkinase"/>
    <property type="match status" value="1"/>
</dbReference>
<feature type="compositionally biased region" description="Polar residues" evidence="10">
    <location>
        <begin position="1"/>
        <end position="18"/>
    </location>
</feature>
<keyword evidence="2" id="KW-0723">Serine/threonine-protein kinase</keyword>
<feature type="domain" description="Protein kinase" evidence="11">
    <location>
        <begin position="126"/>
        <end position="365"/>
    </location>
</feature>
<feature type="compositionally biased region" description="Acidic residues" evidence="10">
    <location>
        <begin position="69"/>
        <end position="80"/>
    </location>
</feature>
<dbReference type="OMA" id="NIHIELC"/>
<name>A0A0N5D7Y6_THECL</name>
<comment type="catalytic activity">
    <reaction evidence="8">
        <text>L-seryl-[protein] + ATP = O-phospho-L-seryl-[protein] + ADP + H(+)</text>
        <dbReference type="Rhea" id="RHEA:17989"/>
        <dbReference type="Rhea" id="RHEA-COMP:9863"/>
        <dbReference type="Rhea" id="RHEA-COMP:11604"/>
        <dbReference type="ChEBI" id="CHEBI:15378"/>
        <dbReference type="ChEBI" id="CHEBI:29999"/>
        <dbReference type="ChEBI" id="CHEBI:30616"/>
        <dbReference type="ChEBI" id="CHEBI:83421"/>
        <dbReference type="ChEBI" id="CHEBI:456216"/>
        <dbReference type="EC" id="2.7.11.1"/>
    </reaction>
</comment>
<dbReference type="FunFam" id="1.10.510.10:FF:000275">
    <property type="entry name" value="SRSF protein kinase 2 isoform X3"/>
    <property type="match status" value="1"/>
</dbReference>
<dbReference type="Gene3D" id="1.10.510.10">
    <property type="entry name" value="Transferase(Phosphotransferase) domain 1"/>
    <property type="match status" value="1"/>
</dbReference>
<sequence length="365" mass="41176">MKSSKTLGNGVLPQQNHSAPLMEPNRTSDSYGANLQFPFTPSSGSKSKMSDNAHTGPLAASRSAGSESYNDDDDDDDNDDVVMQKRKTDIKEEVLGSDDEEQEDPKDYRRGGYHPVSIGDVFNGRYHVIRKMGWGHFSTVWLCWDTVMTRFVALKIVKSAEHYTEAAMDEIRLLMAVRNTDGNDMFRERVVQLLDEFSVTGVNGTHICMVFEVLGCNLLKLIIRSNYQGLPLEQVRVIIRQVLEALQYLHEKCQIIHTDIKPENVLVTLSHEQVKRIAAEAILSGKLGFKLSGSAVSTAPQHVVKKVEETMTKNKRRKLKKKRKKQRELLEQQLTQMEGLTVDPDVVLASLNSEERNKVFGLQKC</sequence>
<dbReference type="FunFam" id="3.30.200.20:FF:000163">
    <property type="entry name" value="SRSF protein kinase 2 isoform X1"/>
    <property type="match status" value="1"/>
</dbReference>
<evidence type="ECO:0000313" key="12">
    <source>
        <dbReference type="EMBL" id="VDN06811.1"/>
    </source>
</evidence>
<keyword evidence="3" id="KW-0808">Transferase</keyword>
<feature type="compositionally biased region" description="Polar residues" evidence="10">
    <location>
        <begin position="25"/>
        <end position="53"/>
    </location>
</feature>
<evidence type="ECO:0000256" key="3">
    <source>
        <dbReference type="ARBA" id="ARBA00022679"/>
    </source>
</evidence>
<dbReference type="STRING" id="103827.A0A0N5D7Y6"/>
<dbReference type="PANTHER" id="PTHR47634">
    <property type="entry name" value="PROTEIN KINASE DOMAIN-CONTAINING PROTEIN-RELATED"/>
    <property type="match status" value="1"/>
</dbReference>
<dbReference type="PROSITE" id="PS00108">
    <property type="entry name" value="PROTEIN_KINASE_ST"/>
    <property type="match status" value="1"/>
</dbReference>
<evidence type="ECO:0000256" key="5">
    <source>
        <dbReference type="ARBA" id="ARBA00022777"/>
    </source>
</evidence>
<feature type="compositionally biased region" description="Acidic residues" evidence="10">
    <location>
        <begin position="95"/>
        <end position="104"/>
    </location>
</feature>
<evidence type="ECO:0000256" key="10">
    <source>
        <dbReference type="SAM" id="MobiDB-lite"/>
    </source>
</evidence>
<evidence type="ECO:0000256" key="6">
    <source>
        <dbReference type="ARBA" id="ARBA00022840"/>
    </source>
</evidence>
<protein>
    <recommendedName>
        <fullName evidence="1">non-specific serine/threonine protein kinase</fullName>
        <ecNumber evidence="1">2.7.11.1</ecNumber>
    </recommendedName>
</protein>
<dbReference type="GO" id="GO:0005524">
    <property type="term" value="F:ATP binding"/>
    <property type="evidence" value="ECO:0007669"/>
    <property type="project" value="UniProtKB-KW"/>
</dbReference>
<dbReference type="AlphaFoldDB" id="A0A0N5D7Y6"/>
<dbReference type="EC" id="2.7.11.1" evidence="1"/>
<keyword evidence="9" id="KW-0175">Coiled coil</keyword>
<keyword evidence="5" id="KW-0418">Kinase</keyword>
<dbReference type="GO" id="GO:0050684">
    <property type="term" value="P:regulation of mRNA processing"/>
    <property type="evidence" value="ECO:0007669"/>
    <property type="project" value="TreeGrafter"/>
</dbReference>
<evidence type="ECO:0000256" key="4">
    <source>
        <dbReference type="ARBA" id="ARBA00022741"/>
    </source>
</evidence>
<dbReference type="WBParaSite" id="TCLT_0000920501-mRNA-1">
    <property type="protein sequence ID" value="TCLT_0000920501-mRNA-1"/>
    <property type="gene ID" value="TCLT_0000920501"/>
</dbReference>
<proteinExistence type="predicted"/>
<evidence type="ECO:0000256" key="9">
    <source>
        <dbReference type="SAM" id="Coils"/>
    </source>
</evidence>
<dbReference type="InterPro" id="IPR011009">
    <property type="entry name" value="Kinase-like_dom_sf"/>
</dbReference>
<dbReference type="GO" id="GO:0004674">
    <property type="term" value="F:protein serine/threonine kinase activity"/>
    <property type="evidence" value="ECO:0007669"/>
    <property type="project" value="UniProtKB-KW"/>
</dbReference>
<feature type="coiled-coil region" evidence="9">
    <location>
        <begin position="312"/>
        <end position="340"/>
    </location>
</feature>
<dbReference type="Proteomes" id="UP000276776">
    <property type="component" value="Unassembled WGS sequence"/>
</dbReference>
<accession>A0A0N5D7Y6</accession>
<dbReference type="GO" id="GO:0005634">
    <property type="term" value="C:nucleus"/>
    <property type="evidence" value="ECO:0007669"/>
    <property type="project" value="TreeGrafter"/>
</dbReference>
<dbReference type="PROSITE" id="PS50011">
    <property type="entry name" value="PROTEIN_KINASE_DOM"/>
    <property type="match status" value="1"/>
</dbReference>
<organism evidence="14">
    <name type="scientific">Thelazia callipaeda</name>
    <name type="common">Oriental eyeworm</name>
    <name type="synonym">Parasitic nematode</name>
    <dbReference type="NCBI Taxonomy" id="103827"/>
    <lineage>
        <taxon>Eukaryota</taxon>
        <taxon>Metazoa</taxon>
        <taxon>Ecdysozoa</taxon>
        <taxon>Nematoda</taxon>
        <taxon>Chromadorea</taxon>
        <taxon>Rhabditida</taxon>
        <taxon>Spirurina</taxon>
        <taxon>Spiruromorpha</taxon>
        <taxon>Thelazioidea</taxon>
        <taxon>Thelaziidae</taxon>
        <taxon>Thelazia</taxon>
    </lineage>
</organism>
<dbReference type="EMBL" id="UYYF01004749">
    <property type="protein sequence ID" value="VDN06811.1"/>
    <property type="molecule type" value="Genomic_DNA"/>
</dbReference>
<reference evidence="12 13" key="2">
    <citation type="submission" date="2018-11" db="EMBL/GenBank/DDBJ databases">
        <authorList>
            <consortium name="Pathogen Informatics"/>
        </authorList>
    </citation>
    <scope>NUCLEOTIDE SEQUENCE [LARGE SCALE GENOMIC DNA]</scope>
</reference>
<dbReference type="GO" id="GO:0000245">
    <property type="term" value="P:spliceosomal complex assembly"/>
    <property type="evidence" value="ECO:0007669"/>
    <property type="project" value="TreeGrafter"/>
</dbReference>